<dbReference type="EMBL" id="MUBK01000033">
    <property type="protein sequence ID" value="OTA17719.1"/>
    <property type="molecule type" value="Genomic_DNA"/>
</dbReference>
<dbReference type="Proteomes" id="UP000194204">
    <property type="component" value="Unassembled WGS sequence"/>
</dbReference>
<accession>A0A1Y2SJG6</accession>
<reference evidence="2 3" key="1">
    <citation type="submission" date="2017-01" db="EMBL/GenBank/DDBJ databases">
        <title>Deconstructing symbiosis and pathogenesis requirements using a combined genomic-metabolomic approach.</title>
        <authorList>
            <person name="Tobias N.J."/>
            <person name="Wolff H."/>
            <person name="Djahanschiri B."/>
            <person name="Ebersberger I."/>
            <person name="Bode H.B."/>
        </authorList>
    </citation>
    <scope>NUCLEOTIDE SEQUENCE [LARGE SCALE GENOMIC DNA]</scope>
    <source>
        <strain evidence="2 3">DSM 4764</strain>
    </source>
</reference>
<evidence type="ECO:0000313" key="3">
    <source>
        <dbReference type="Proteomes" id="UP000194204"/>
    </source>
</evidence>
<organism evidence="2 3">
    <name type="scientific">Xenorhabdus beddingii</name>
    <dbReference type="NCBI Taxonomy" id="40578"/>
    <lineage>
        <taxon>Bacteria</taxon>
        <taxon>Pseudomonadati</taxon>
        <taxon>Pseudomonadota</taxon>
        <taxon>Gammaproteobacteria</taxon>
        <taxon>Enterobacterales</taxon>
        <taxon>Morganellaceae</taxon>
        <taxon>Xenorhabdus</taxon>
    </lineage>
</organism>
<dbReference type="AlphaFoldDB" id="A0A1Y2SJG6"/>
<feature type="compositionally biased region" description="Low complexity" evidence="1">
    <location>
        <begin position="339"/>
        <end position="353"/>
    </location>
</feature>
<sequence length="452" mass="50828">MSWLIQADGDNPAQIKMPPIRVRWVRGENGEAAWVIDIPLATQGNGQRNIDFSFREVLIVQNYSLVICCKGVYVLLQIGCFLEVVMPAQTQITEILKKRFEALVNLRDENGSKVLLEGNNNGVPTLFIRVARLSILYQALDINPKEKKASIEMAIIRKLRALGFENVLSTESIWLQSNKITQIKLAKTRGEKHGGKYGTERILVGHGDCPITIDSYRELILDKLQVALWSKPPQDMSPIAEILAKELTLRNQLKAHWTSHSFPIEGPQFLRSYHALEIHSSNLPNLNPQPPASHRLLPQTQSLMDELNEFMIFNVHPSGQQQQMQQARLLSHNQHFQRPAGQSASGSQPGSSGFNPQFQPSNVSTGDQPGTSGLSRTQAGSPIRHQGQQQHTQPAQVSGATSFQRTTHPRPAPYFPAQPHVDRYPQYYPTYQEDDGYLHVYDPKTGRFPKRS</sequence>
<keyword evidence="3" id="KW-1185">Reference proteome</keyword>
<feature type="compositionally biased region" description="Polar residues" evidence="1">
    <location>
        <begin position="354"/>
        <end position="380"/>
    </location>
</feature>
<proteinExistence type="predicted"/>
<feature type="compositionally biased region" description="Low complexity" evidence="1">
    <location>
        <begin position="386"/>
        <end position="396"/>
    </location>
</feature>
<feature type="region of interest" description="Disordered" evidence="1">
    <location>
        <begin position="334"/>
        <end position="452"/>
    </location>
</feature>
<evidence type="ECO:0000313" key="2">
    <source>
        <dbReference type="EMBL" id="OTA17719.1"/>
    </source>
</evidence>
<protein>
    <submittedName>
        <fullName evidence="2">Uncharacterized protein</fullName>
    </submittedName>
</protein>
<comment type="caution">
    <text evidence="2">The sequence shown here is derived from an EMBL/GenBank/DDBJ whole genome shotgun (WGS) entry which is preliminary data.</text>
</comment>
<name>A0A1Y2SJG6_9GAMM</name>
<evidence type="ECO:0000256" key="1">
    <source>
        <dbReference type="SAM" id="MobiDB-lite"/>
    </source>
</evidence>
<gene>
    <name evidence="2" type="ORF">Xbed_03222</name>
</gene>